<evidence type="ECO:0000256" key="1">
    <source>
        <dbReference type="SAM" id="MobiDB-lite"/>
    </source>
</evidence>
<dbReference type="AlphaFoldDB" id="A0A4R6US39"/>
<sequence length="418" mass="44509">MNTALLLMLDTAQLPADGLAMPDAQGMPAGIDFAMLLSQQQMPIASPEKSLKLPSPASEILEIPAAELEKLAASQPLVADGEAAIEPMPETIDEAEPMPLWQVRLPFEMEVKANVSMAATSEQTGGKELPAGVSSTVDPSVSKQAVDSQPSMFANELDANATTTLDNKFNPFQFTAKAAPLAPTDAAEQSQSNSDNSYANVAKIGNKNDVLANGTFAIEQLINEGKQQSSQMAVTPGSAVNIRWRTGQRETEPVSVISATSTTASSSTSTPSADASAIGKPFLPLFSPQFAELLGQQTLSMSQRKIDSAEIRLDPPDMGPMEIKVSQSEGEIKVHFIVQQALTREQVENAINRLREMFDASQLQLADVTVEHRDQQSQQEKTDGGMAKAGNAANGENQMADAGRTTGTLADRLFDAYA</sequence>
<keyword evidence="3" id="KW-0966">Cell projection</keyword>
<organism evidence="3 4">
    <name type="scientific">Permianibacter aggregans</name>
    <dbReference type="NCBI Taxonomy" id="1510150"/>
    <lineage>
        <taxon>Bacteria</taxon>
        <taxon>Pseudomonadati</taxon>
        <taxon>Pseudomonadota</taxon>
        <taxon>Gammaproteobacteria</taxon>
        <taxon>Pseudomonadales</taxon>
        <taxon>Pseudomonadaceae</taxon>
        <taxon>Permianibacter</taxon>
    </lineage>
</organism>
<dbReference type="InterPro" id="IPR052563">
    <property type="entry name" value="FliK"/>
</dbReference>
<dbReference type="PANTHER" id="PTHR37533">
    <property type="entry name" value="FLAGELLAR HOOK-LENGTH CONTROL PROTEIN"/>
    <property type="match status" value="1"/>
</dbReference>
<keyword evidence="4" id="KW-1185">Reference proteome</keyword>
<feature type="domain" description="Flagellar hook-length control protein-like C-terminal" evidence="2">
    <location>
        <begin position="296"/>
        <end position="379"/>
    </location>
</feature>
<reference evidence="3 4" key="1">
    <citation type="submission" date="2019-03" db="EMBL/GenBank/DDBJ databases">
        <title>Genomic Encyclopedia of Type Strains, Phase IV (KMG-IV): sequencing the most valuable type-strain genomes for metagenomic binning, comparative biology and taxonomic classification.</title>
        <authorList>
            <person name="Goeker M."/>
        </authorList>
    </citation>
    <scope>NUCLEOTIDE SEQUENCE [LARGE SCALE GENOMIC DNA]</scope>
    <source>
        <strain evidence="3 4">DSM 103792</strain>
    </source>
</reference>
<dbReference type="InterPro" id="IPR021136">
    <property type="entry name" value="Flagellar_hook_control-like_C"/>
</dbReference>
<dbReference type="OrthoDB" id="1792985at2"/>
<feature type="compositionally biased region" description="Low complexity" evidence="1">
    <location>
        <begin position="384"/>
        <end position="397"/>
    </location>
</feature>
<feature type="region of interest" description="Disordered" evidence="1">
    <location>
        <begin position="241"/>
        <end position="272"/>
    </location>
</feature>
<evidence type="ECO:0000313" key="3">
    <source>
        <dbReference type="EMBL" id="TDQ48589.1"/>
    </source>
</evidence>
<dbReference type="PANTHER" id="PTHR37533:SF2">
    <property type="entry name" value="FLAGELLAR HOOK-LENGTH CONTROL PROTEIN"/>
    <property type="match status" value="1"/>
</dbReference>
<dbReference type="Proteomes" id="UP000295375">
    <property type="component" value="Unassembled WGS sequence"/>
</dbReference>
<feature type="compositionally biased region" description="Basic and acidic residues" evidence="1">
    <location>
        <begin position="371"/>
        <end position="383"/>
    </location>
</feature>
<dbReference type="EMBL" id="SNYM01000006">
    <property type="protein sequence ID" value="TDQ48589.1"/>
    <property type="molecule type" value="Genomic_DNA"/>
</dbReference>
<accession>A0A4R6US39</accession>
<feature type="compositionally biased region" description="Low complexity" evidence="1">
    <location>
        <begin position="258"/>
        <end position="272"/>
    </location>
</feature>
<protein>
    <submittedName>
        <fullName evidence="3">Flagellar hook-length control protein FliK</fullName>
    </submittedName>
</protein>
<evidence type="ECO:0000259" key="2">
    <source>
        <dbReference type="Pfam" id="PF02120"/>
    </source>
</evidence>
<dbReference type="Gene3D" id="3.30.750.140">
    <property type="match status" value="1"/>
</dbReference>
<keyword evidence="3" id="KW-0282">Flagellum</keyword>
<evidence type="ECO:0000313" key="4">
    <source>
        <dbReference type="Proteomes" id="UP000295375"/>
    </source>
</evidence>
<feature type="region of interest" description="Disordered" evidence="1">
    <location>
        <begin position="371"/>
        <end position="404"/>
    </location>
</feature>
<dbReference type="Pfam" id="PF02120">
    <property type="entry name" value="Flg_hook"/>
    <property type="match status" value="1"/>
</dbReference>
<name>A0A4R6US39_9GAMM</name>
<gene>
    <name evidence="3" type="ORF">EV696_10629</name>
</gene>
<comment type="caution">
    <text evidence="3">The sequence shown here is derived from an EMBL/GenBank/DDBJ whole genome shotgun (WGS) entry which is preliminary data.</text>
</comment>
<proteinExistence type="predicted"/>
<keyword evidence="3" id="KW-0969">Cilium</keyword>
<dbReference type="RefSeq" id="WP_133589686.1">
    <property type="nucleotide sequence ID" value="NZ_CP037953.1"/>
</dbReference>
<dbReference type="InterPro" id="IPR038610">
    <property type="entry name" value="FliK-like_C_sf"/>
</dbReference>
<dbReference type="CDD" id="cd17470">
    <property type="entry name" value="T3SS_Flik_C"/>
    <property type="match status" value="1"/>
</dbReference>